<feature type="region of interest" description="Disordered" evidence="1">
    <location>
        <begin position="271"/>
        <end position="300"/>
    </location>
</feature>
<feature type="compositionally biased region" description="Polar residues" evidence="1">
    <location>
        <begin position="8"/>
        <end position="24"/>
    </location>
</feature>
<dbReference type="Proteomes" id="UP001058974">
    <property type="component" value="Chromosome 1"/>
</dbReference>
<name>A0A9D5BGL5_PEA</name>
<reference evidence="2 3" key="1">
    <citation type="journal article" date="2022" name="Nat. Genet.">
        <title>Improved pea reference genome and pan-genome highlight genomic features and evolutionary characteristics.</title>
        <authorList>
            <person name="Yang T."/>
            <person name="Liu R."/>
            <person name="Luo Y."/>
            <person name="Hu S."/>
            <person name="Wang D."/>
            <person name="Wang C."/>
            <person name="Pandey M.K."/>
            <person name="Ge S."/>
            <person name="Xu Q."/>
            <person name="Li N."/>
            <person name="Li G."/>
            <person name="Huang Y."/>
            <person name="Saxena R.K."/>
            <person name="Ji Y."/>
            <person name="Li M."/>
            <person name="Yan X."/>
            <person name="He Y."/>
            <person name="Liu Y."/>
            <person name="Wang X."/>
            <person name="Xiang C."/>
            <person name="Varshney R.K."/>
            <person name="Ding H."/>
            <person name="Gao S."/>
            <person name="Zong X."/>
        </authorList>
    </citation>
    <scope>NUCLEOTIDE SEQUENCE [LARGE SCALE GENOMIC DNA]</scope>
    <source>
        <strain evidence="2 3">cv. Zhongwan 6</strain>
    </source>
</reference>
<evidence type="ECO:0000313" key="3">
    <source>
        <dbReference type="Proteomes" id="UP001058974"/>
    </source>
</evidence>
<feature type="compositionally biased region" description="Basic and acidic residues" evidence="1">
    <location>
        <begin position="291"/>
        <end position="300"/>
    </location>
</feature>
<organism evidence="2 3">
    <name type="scientific">Pisum sativum</name>
    <name type="common">Garden pea</name>
    <name type="synonym">Lathyrus oleraceus</name>
    <dbReference type="NCBI Taxonomy" id="3888"/>
    <lineage>
        <taxon>Eukaryota</taxon>
        <taxon>Viridiplantae</taxon>
        <taxon>Streptophyta</taxon>
        <taxon>Embryophyta</taxon>
        <taxon>Tracheophyta</taxon>
        <taxon>Spermatophyta</taxon>
        <taxon>Magnoliopsida</taxon>
        <taxon>eudicotyledons</taxon>
        <taxon>Gunneridae</taxon>
        <taxon>Pentapetalae</taxon>
        <taxon>rosids</taxon>
        <taxon>fabids</taxon>
        <taxon>Fabales</taxon>
        <taxon>Fabaceae</taxon>
        <taxon>Papilionoideae</taxon>
        <taxon>50 kb inversion clade</taxon>
        <taxon>NPAAA clade</taxon>
        <taxon>Hologalegina</taxon>
        <taxon>IRL clade</taxon>
        <taxon>Fabeae</taxon>
        <taxon>Lathyrus</taxon>
    </lineage>
</organism>
<proteinExistence type="predicted"/>
<feature type="region of interest" description="Disordered" evidence="1">
    <location>
        <begin position="1"/>
        <end position="24"/>
    </location>
</feature>
<dbReference type="Gramene" id="Psat01G0207400-T1">
    <property type="protein sequence ID" value="KAI5443273.1"/>
    <property type="gene ID" value="KIW84_012074"/>
</dbReference>
<dbReference type="AlphaFoldDB" id="A0A9D5BGL5"/>
<dbReference type="PANTHER" id="PTHR46158">
    <property type="entry name" value="OS02G0165000 PROTEIN"/>
    <property type="match status" value="1"/>
</dbReference>
<dbReference type="EMBL" id="JAMSHJ010000001">
    <property type="protein sequence ID" value="KAI5443273.1"/>
    <property type="molecule type" value="Genomic_DNA"/>
</dbReference>
<dbReference type="PANTHER" id="PTHR46158:SF1">
    <property type="entry name" value="RING_U-BOX SUPERFAMILY PROTEIN"/>
    <property type="match status" value="1"/>
</dbReference>
<gene>
    <name evidence="2" type="ORF">KIW84_012074</name>
</gene>
<sequence>MTFRSVDAPTNYSPGSATSKGKSSLRNILPKSSFGYRTPADIEKANAPTLKVSVSLPLSKIFTPRMKRASSLALEEIGHSNPVSECWWWFSEYADDGEDIAEEEALCKICLVELCEGVKGNKTCDVCKEDVRRLPVTLLRIQSVRNSITGASRSQLKDVNGFRLIYLCMLKITKMGTGAVAISLPFSCVLGLLSSMTSSTMGRPVPNGEFEAIQLDDNHIRLVKIRSRIPFDVRLNNILPWRSTPNQMGKWKQPIRVLFRGLKQRLKEGAQPREFQAGDLVPQGVDIGGKNARDGKLAEN</sequence>
<protein>
    <submittedName>
        <fullName evidence="2">Uncharacterized protein</fullName>
    </submittedName>
</protein>
<keyword evidence="3" id="KW-1185">Reference proteome</keyword>
<comment type="caution">
    <text evidence="2">The sequence shown here is derived from an EMBL/GenBank/DDBJ whole genome shotgun (WGS) entry which is preliminary data.</text>
</comment>
<evidence type="ECO:0000256" key="1">
    <source>
        <dbReference type="SAM" id="MobiDB-lite"/>
    </source>
</evidence>
<evidence type="ECO:0000313" key="2">
    <source>
        <dbReference type="EMBL" id="KAI5443273.1"/>
    </source>
</evidence>
<accession>A0A9D5BGL5</accession>